<name>A0A1Y3G9P7_9EURY</name>
<dbReference type="GO" id="GO:0004519">
    <property type="term" value="F:endonuclease activity"/>
    <property type="evidence" value="ECO:0007669"/>
    <property type="project" value="UniProtKB-KW"/>
</dbReference>
<organism evidence="2 3">
    <name type="scientific">Methanonatronarchaeum thermophilum</name>
    <dbReference type="NCBI Taxonomy" id="1927129"/>
    <lineage>
        <taxon>Archaea</taxon>
        <taxon>Methanobacteriati</taxon>
        <taxon>Methanobacteriota</taxon>
        <taxon>Methanonatronarchaeia</taxon>
        <taxon>Methanonatronarchaeales</taxon>
        <taxon>Methanonatronarchaeaceae</taxon>
        <taxon>Methanonatronarchaeum</taxon>
    </lineage>
</organism>
<keyword evidence="2" id="KW-0255">Endonuclease</keyword>
<keyword evidence="2" id="KW-0540">Nuclease</keyword>
<dbReference type="EMBL" id="MRZU01000004">
    <property type="protein sequence ID" value="OUJ18161.1"/>
    <property type="molecule type" value="Genomic_DNA"/>
</dbReference>
<evidence type="ECO:0000256" key="1">
    <source>
        <dbReference type="HAMAP-Rule" id="MF_00582"/>
    </source>
</evidence>
<comment type="similarity">
    <text evidence="1">Belongs to the UPF0215 family.</text>
</comment>
<dbReference type="PIRSF" id="PIRSF006380">
    <property type="entry name" value="UCP006380"/>
    <property type="match status" value="1"/>
</dbReference>
<dbReference type="OrthoDB" id="15207at2157"/>
<dbReference type="PANTHER" id="PTHR39518">
    <property type="entry name" value="UPF0215 PROTEIN MJ1150"/>
    <property type="match status" value="1"/>
</dbReference>
<dbReference type="AlphaFoldDB" id="A0A1Y3G9P7"/>
<dbReference type="RefSeq" id="WP_086637455.1">
    <property type="nucleotide sequence ID" value="NZ_MRZU01000004.1"/>
</dbReference>
<protein>
    <recommendedName>
        <fullName evidence="1">UPF0215 protein AMET1_1064</fullName>
    </recommendedName>
</protein>
<keyword evidence="3" id="KW-1185">Reference proteome</keyword>
<dbReference type="InterPro" id="IPR002802">
    <property type="entry name" value="Endo_dU"/>
</dbReference>
<dbReference type="Gene3D" id="3.30.2170.10">
    <property type="entry name" value="archaeoglobus fulgidus dsm 4304 superfamily"/>
    <property type="match status" value="1"/>
</dbReference>
<dbReference type="Pfam" id="PF01949">
    <property type="entry name" value="Endo_dU"/>
    <property type="match status" value="1"/>
</dbReference>
<dbReference type="PANTHER" id="PTHR39518:SF2">
    <property type="entry name" value="UPF0215 PROTEIN MJ1150"/>
    <property type="match status" value="1"/>
</dbReference>
<evidence type="ECO:0000313" key="2">
    <source>
        <dbReference type="EMBL" id="OUJ18161.1"/>
    </source>
</evidence>
<accession>A0A1Y3G9P7</accession>
<gene>
    <name evidence="2" type="ORF">AMET1_1064</name>
</gene>
<dbReference type="HAMAP" id="MF_00582">
    <property type="entry name" value="UPF0215"/>
    <property type="match status" value="1"/>
</dbReference>
<comment type="caution">
    <text evidence="2">The sequence shown here is derived from an EMBL/GenBank/DDBJ whole genome shotgun (WGS) entry which is preliminary data.</text>
</comment>
<dbReference type="Proteomes" id="UP000195137">
    <property type="component" value="Unassembled WGS sequence"/>
</dbReference>
<reference evidence="2 3" key="1">
    <citation type="submission" date="2016-12" db="EMBL/GenBank/DDBJ databases">
        <title>Discovery of methanogenic haloarchaea.</title>
        <authorList>
            <person name="Sorokin D.Y."/>
            <person name="Makarova K.S."/>
            <person name="Abbas B."/>
            <person name="Ferrer M."/>
            <person name="Golyshin P.N."/>
        </authorList>
    </citation>
    <scope>NUCLEOTIDE SEQUENCE [LARGE SCALE GENOMIC DNA]</scope>
    <source>
        <strain evidence="2">AMET1</strain>
    </source>
</reference>
<keyword evidence="2" id="KW-0378">Hydrolase</keyword>
<evidence type="ECO:0000313" key="3">
    <source>
        <dbReference type="Proteomes" id="UP000195137"/>
    </source>
</evidence>
<sequence>MKIKEEIRVLGVDDGPYQKNKNQNQNQNQNQKTIVVGTVYRGGSWIDGVTRTDIKIDGLDATNKIGQMTVNSKHHNQIRAIFLDGITYGGMNTVNIEKLYKQTDKPVIAVSRQKPNFKQIKKAIQNLPNPKKRWKHVKNAGKPIQVNTTPNPKEKPIYIQPKGIDKKSAIELTKHTSTRSRIPEPIRVAHLIATGITTGDSHGGA</sequence>
<proteinExistence type="inferred from homology"/>